<dbReference type="OrthoDB" id="9778641at2"/>
<feature type="region of interest" description="Disordered" evidence="3">
    <location>
        <begin position="85"/>
        <end position="117"/>
    </location>
</feature>
<keyword evidence="2" id="KW-0067">ATP-binding</keyword>
<dbReference type="InterPro" id="IPR027417">
    <property type="entry name" value="P-loop_NTPase"/>
</dbReference>
<dbReference type="KEGG" id="adg:Adeg_0776"/>
<dbReference type="RefSeq" id="WP_015738797.1">
    <property type="nucleotide sequence ID" value="NC_013385.1"/>
</dbReference>
<keyword evidence="1" id="KW-0547">Nucleotide-binding</keyword>
<protein>
    <submittedName>
        <fullName evidence="5">ATPase involved in chromosome partitioning-like protein</fullName>
    </submittedName>
</protein>
<evidence type="ECO:0000256" key="2">
    <source>
        <dbReference type="ARBA" id="ARBA00022840"/>
    </source>
</evidence>
<dbReference type="Pfam" id="PF01656">
    <property type="entry name" value="CbiA"/>
    <property type="match status" value="1"/>
</dbReference>
<accession>C9RCE2</accession>
<dbReference type="eggNOG" id="COG0455">
    <property type="taxonomic scope" value="Bacteria"/>
</dbReference>
<dbReference type="EMBL" id="CP001785">
    <property type="protein sequence ID" value="ACX51919.1"/>
    <property type="molecule type" value="Genomic_DNA"/>
</dbReference>
<dbReference type="GO" id="GO:0009898">
    <property type="term" value="C:cytoplasmic side of plasma membrane"/>
    <property type="evidence" value="ECO:0007669"/>
    <property type="project" value="TreeGrafter"/>
</dbReference>
<dbReference type="GO" id="GO:0005829">
    <property type="term" value="C:cytosol"/>
    <property type="evidence" value="ECO:0007669"/>
    <property type="project" value="TreeGrafter"/>
</dbReference>
<evidence type="ECO:0000256" key="1">
    <source>
        <dbReference type="ARBA" id="ARBA00022741"/>
    </source>
</evidence>
<dbReference type="GO" id="GO:0051782">
    <property type="term" value="P:negative regulation of cell division"/>
    <property type="evidence" value="ECO:0007669"/>
    <property type="project" value="TreeGrafter"/>
</dbReference>
<evidence type="ECO:0000256" key="3">
    <source>
        <dbReference type="SAM" id="MobiDB-lite"/>
    </source>
</evidence>
<dbReference type="PANTHER" id="PTHR43384">
    <property type="entry name" value="SEPTUM SITE-DETERMINING PROTEIN MIND HOMOLOG, CHLOROPLASTIC-RELATED"/>
    <property type="match status" value="1"/>
</dbReference>
<dbReference type="AlphaFoldDB" id="C9RCE2"/>
<reference evidence="5 6" key="1">
    <citation type="submission" date="2009-10" db="EMBL/GenBank/DDBJ databases">
        <title>Complete sequence of chromosome of Ammonifex degensii KC4.</title>
        <authorList>
            <consortium name="US DOE Joint Genome Institute"/>
            <person name="Kerfeld C."/>
            <person name="Goodner B."/>
            <person name="Huber H."/>
            <person name="Stetter K."/>
            <person name="Lucas S."/>
            <person name="Copeland A."/>
            <person name="Lapidus A."/>
            <person name="Glavina del Rio T."/>
            <person name="Dalin E."/>
            <person name="Tice H."/>
            <person name="Bruce D."/>
            <person name="Goodwin L."/>
            <person name="Pitluck S."/>
            <person name="Saunders E."/>
            <person name="Brettin T."/>
            <person name="Detter J.C."/>
            <person name="Han C."/>
            <person name="Larimer F."/>
            <person name="Land M."/>
            <person name="Hauser L."/>
            <person name="Kyrpides N."/>
            <person name="Ovchinnikova G."/>
            <person name="Richardson P."/>
        </authorList>
    </citation>
    <scope>NUCLEOTIDE SEQUENCE [LARGE SCALE GENOMIC DNA]</scope>
    <source>
        <strain evidence="6">DSM 10501 / KC4</strain>
    </source>
</reference>
<dbReference type="HOGENOM" id="CLU_757881_0_0_9"/>
<proteinExistence type="predicted"/>
<dbReference type="InterPro" id="IPR002586">
    <property type="entry name" value="CobQ/CobB/MinD/ParA_Nub-bd_dom"/>
</dbReference>
<dbReference type="Proteomes" id="UP000002620">
    <property type="component" value="Chromosome"/>
</dbReference>
<name>C9RCE2_AMMDK</name>
<dbReference type="GO" id="GO:0016887">
    <property type="term" value="F:ATP hydrolysis activity"/>
    <property type="evidence" value="ECO:0007669"/>
    <property type="project" value="TreeGrafter"/>
</dbReference>
<evidence type="ECO:0000313" key="5">
    <source>
        <dbReference type="EMBL" id="ACX51919.1"/>
    </source>
</evidence>
<feature type="domain" description="CobQ/CobB/MinD/ParA nucleotide binding" evidence="4">
    <location>
        <begin position="160"/>
        <end position="339"/>
    </location>
</feature>
<keyword evidence="6" id="KW-1185">Reference proteome</keyword>
<organism evidence="5 6">
    <name type="scientific">Ammonifex degensii (strain DSM 10501 / KC4)</name>
    <dbReference type="NCBI Taxonomy" id="429009"/>
    <lineage>
        <taxon>Bacteria</taxon>
        <taxon>Bacillati</taxon>
        <taxon>Bacillota</taxon>
        <taxon>Clostridia</taxon>
        <taxon>Thermoanaerobacterales</taxon>
        <taxon>Thermoanaerobacteraceae</taxon>
        <taxon>Ammonifex</taxon>
    </lineage>
</organism>
<dbReference type="PANTHER" id="PTHR43384:SF6">
    <property type="entry name" value="SEPTUM SITE-DETERMINING PROTEIN MIND HOMOLOG, CHLOROPLASTIC"/>
    <property type="match status" value="1"/>
</dbReference>
<sequence length="365" mass="37769">MRDSVRVLLLGVPDLPLPGVVPVSDPGDAQVVVAAPSFVHLAPPGVPLVVAGTGSTTDLVVKAQRPDARVVPASSLAEEVRKLAASLPPGPPPVVPDGEGRAAVPEDPDGSPAGRGAGASLWARLAGLLGVRPREKAVAPLPAVRLPPGVLPNVLGFYSGAKGGVGKTTLACNLAAWLSSRGARTALVDADEGTRSATILAFGSQEARWPRGGEPGQAFGKVRVYPPGTSLAGLASAHDVVVVDFPPRFDEGTARLLEACGAVVMVGVPERLVVKTLAWFLGGKGRSHVRGRLLLAVNRVRPRSEIPPWKVGEELGLPVAAVVPETPEVEKALRRGTLPVLAYRKGTMARAVSSLWEKLDSGKEV</sequence>
<dbReference type="STRING" id="429009.Adeg_0776"/>
<dbReference type="SUPFAM" id="SSF52540">
    <property type="entry name" value="P-loop containing nucleoside triphosphate hydrolases"/>
    <property type="match status" value="1"/>
</dbReference>
<gene>
    <name evidence="5" type="ordered locus">Adeg_0776</name>
</gene>
<evidence type="ECO:0000259" key="4">
    <source>
        <dbReference type="Pfam" id="PF01656"/>
    </source>
</evidence>
<dbReference type="InterPro" id="IPR050625">
    <property type="entry name" value="ParA/MinD_ATPase"/>
</dbReference>
<evidence type="ECO:0000313" key="6">
    <source>
        <dbReference type="Proteomes" id="UP000002620"/>
    </source>
</evidence>
<dbReference type="GO" id="GO:0005524">
    <property type="term" value="F:ATP binding"/>
    <property type="evidence" value="ECO:0007669"/>
    <property type="project" value="UniProtKB-KW"/>
</dbReference>
<dbReference type="Gene3D" id="3.40.50.300">
    <property type="entry name" value="P-loop containing nucleotide triphosphate hydrolases"/>
    <property type="match status" value="2"/>
</dbReference>